<dbReference type="OrthoDB" id="9771846at2"/>
<comment type="caution">
    <text evidence="1">The sequence shown here is derived from an EMBL/GenBank/DDBJ whole genome shotgun (WGS) entry which is preliminary data.</text>
</comment>
<dbReference type="InterPro" id="IPR021466">
    <property type="entry name" value="Put_rhamnosyl_transferase"/>
</dbReference>
<organism evidence="1 2">
    <name type="scientific">Psychroserpens burtonensis</name>
    <dbReference type="NCBI Taxonomy" id="49278"/>
    <lineage>
        <taxon>Bacteria</taxon>
        <taxon>Pseudomonadati</taxon>
        <taxon>Bacteroidota</taxon>
        <taxon>Flavobacteriia</taxon>
        <taxon>Flavobacteriales</taxon>
        <taxon>Flavobacteriaceae</taxon>
        <taxon>Psychroserpens</taxon>
    </lineage>
</organism>
<dbReference type="RefSeq" id="WP_028871029.1">
    <property type="nucleotide sequence ID" value="NZ_VOSB01000028.1"/>
</dbReference>
<dbReference type="Proteomes" id="UP000321938">
    <property type="component" value="Unassembled WGS sequence"/>
</dbReference>
<dbReference type="EMBL" id="VOSB01000028">
    <property type="protein sequence ID" value="TXE15601.1"/>
    <property type="molecule type" value="Genomic_DNA"/>
</dbReference>
<protein>
    <recommendedName>
        <fullName evidence="3">Rhamnosyl transferase</fullName>
    </recommendedName>
</protein>
<evidence type="ECO:0008006" key="3">
    <source>
        <dbReference type="Google" id="ProtNLM"/>
    </source>
</evidence>
<evidence type="ECO:0000313" key="2">
    <source>
        <dbReference type="Proteomes" id="UP000321938"/>
    </source>
</evidence>
<dbReference type="AlphaFoldDB" id="A0A5C7B3T0"/>
<proteinExistence type="predicted"/>
<sequence>MEHYLITRFNLKNENWHNPNSDNHVLSNTWLDERFNIFETYCLPSIENQTNKNFKWLVCFDIDTPKDYSSKIKNLEIHLPFFQPLFIDGFKNLEKDISNFVKADSQNRFIITTRLDNDDIVHKNFIKTIQNLFQPKSAVININLGYQLILMPNKNYQLRLVKKEHNPFMSVISEKDNFESVLSKEHHYWKSHNHQIINKNERLWIQFVHGNNVLNDISKTSKKTTNFKMDDFGLKNIEIDERDIDVVFYNIKTLPNRLFKNVKLILKTLINK</sequence>
<accession>A0A5C7B3T0</accession>
<name>A0A5C7B3T0_9FLAO</name>
<dbReference type="Pfam" id="PF11316">
    <property type="entry name" value="Rhamno_transf"/>
    <property type="match status" value="1"/>
</dbReference>
<reference evidence="1 2" key="1">
    <citation type="submission" date="2019-08" db="EMBL/GenBank/DDBJ databases">
        <title>Genome of Psychroserpens burtonensis ACAM 167.</title>
        <authorList>
            <person name="Bowman J.P."/>
        </authorList>
    </citation>
    <scope>NUCLEOTIDE SEQUENCE [LARGE SCALE GENOMIC DNA]</scope>
    <source>
        <strain evidence="1 2">ACAM 167</strain>
    </source>
</reference>
<gene>
    <name evidence="1" type="ORF">ES692_16005</name>
</gene>
<dbReference type="STRING" id="1123037.GCA_000425305_01006"/>
<keyword evidence="2" id="KW-1185">Reference proteome</keyword>
<evidence type="ECO:0000313" key="1">
    <source>
        <dbReference type="EMBL" id="TXE15601.1"/>
    </source>
</evidence>